<keyword evidence="2" id="KW-1185">Reference proteome</keyword>
<organism evidence="1 2">
    <name type="scientific">Pedobacter psychrodurus</name>
    <dbReference type="NCBI Taxonomy" id="2530456"/>
    <lineage>
        <taxon>Bacteria</taxon>
        <taxon>Pseudomonadati</taxon>
        <taxon>Bacteroidota</taxon>
        <taxon>Sphingobacteriia</taxon>
        <taxon>Sphingobacteriales</taxon>
        <taxon>Sphingobacteriaceae</taxon>
        <taxon>Pedobacter</taxon>
    </lineage>
</organism>
<dbReference type="OrthoDB" id="751634at2"/>
<evidence type="ECO:0000313" key="1">
    <source>
        <dbReference type="EMBL" id="TCD28648.1"/>
    </source>
</evidence>
<gene>
    <name evidence="1" type="ORF">EZ456_04465</name>
</gene>
<protein>
    <submittedName>
        <fullName evidence="1">Uncharacterized protein</fullName>
    </submittedName>
</protein>
<dbReference type="RefSeq" id="WP_131527711.1">
    <property type="nucleotide sequence ID" value="NZ_SJSO01000003.1"/>
</dbReference>
<comment type="caution">
    <text evidence="1">The sequence shown here is derived from an EMBL/GenBank/DDBJ whole genome shotgun (WGS) entry which is preliminary data.</text>
</comment>
<dbReference type="AlphaFoldDB" id="A0A4R0Q4N0"/>
<sequence>MNFELFTFQQLIKHAIRNGLGKSPEGGELASQINEESDRILIALQIHAANMDPSKALTYIHQHQQTIHIILEDLHSLQKAKKDITEKTKQINEILNTASERLLLDLQKHFPDHFNHHLKLPYCLSAKTRTDIEEKTRSLFNQNIQAPTLEIVKEILHPLYTDRYNLTYQQKTYIDLLLEELCTRLQEPAETTQKIEIILLLISLNFNHPKFYQYCVSYFSTEIEQCEELSQQYRLLNILTKYIKQTLAVTTQQYDTSLPLIQESLLNYLATETEYLTSMDRIGAHLNHQGLLDNRYKVTLTVKQLAIFIHLQVQAKIIITESPKLLHEYISKHYSTNETDRISAKSFKNAYYSASTEDLEKVIDKIVTMLAIAQEKL</sequence>
<accession>A0A4R0Q4N0</accession>
<proteinExistence type="predicted"/>
<evidence type="ECO:0000313" key="2">
    <source>
        <dbReference type="Proteomes" id="UP000293925"/>
    </source>
</evidence>
<reference evidence="1 2" key="1">
    <citation type="submission" date="2019-02" db="EMBL/GenBank/DDBJ databases">
        <title>Pedobacter sp. RP-3-21 sp. nov., isolated from Arctic soil.</title>
        <authorList>
            <person name="Dahal R.H."/>
        </authorList>
    </citation>
    <scope>NUCLEOTIDE SEQUENCE [LARGE SCALE GENOMIC DNA]</scope>
    <source>
        <strain evidence="1 2">RP-3-21</strain>
    </source>
</reference>
<dbReference type="Proteomes" id="UP000293925">
    <property type="component" value="Unassembled WGS sequence"/>
</dbReference>
<dbReference type="EMBL" id="SJSO01000003">
    <property type="protein sequence ID" value="TCD28648.1"/>
    <property type="molecule type" value="Genomic_DNA"/>
</dbReference>
<name>A0A4R0Q4N0_9SPHI</name>